<keyword evidence="1" id="KW-0805">Transcription regulation</keyword>
<reference evidence="6" key="1">
    <citation type="submission" date="2018-05" db="EMBL/GenBank/DDBJ databases">
        <authorList>
            <person name="Lanie J.A."/>
            <person name="Ng W.-L."/>
            <person name="Kazmierczak K.M."/>
            <person name="Andrzejewski T.M."/>
            <person name="Davidsen T.M."/>
            <person name="Wayne K.J."/>
            <person name="Tettelin H."/>
            <person name="Glass J.I."/>
            <person name="Rusch D."/>
            <person name="Podicherti R."/>
            <person name="Tsui H.-C.T."/>
            <person name="Winkler M.E."/>
        </authorList>
    </citation>
    <scope>NUCLEOTIDE SEQUENCE</scope>
</reference>
<dbReference type="InterPro" id="IPR007627">
    <property type="entry name" value="RNA_pol_sigma70_r2"/>
</dbReference>
<protein>
    <recommendedName>
        <fullName evidence="5">RNA polymerase sigma-70 region 2 domain-containing protein</fullName>
    </recommendedName>
</protein>
<dbReference type="EMBL" id="UINC01114379">
    <property type="protein sequence ID" value="SVC84644.1"/>
    <property type="molecule type" value="Genomic_DNA"/>
</dbReference>
<dbReference type="SUPFAM" id="SSF88946">
    <property type="entry name" value="Sigma2 domain of RNA polymerase sigma factors"/>
    <property type="match status" value="1"/>
</dbReference>
<dbReference type="Pfam" id="PF04542">
    <property type="entry name" value="Sigma70_r2"/>
    <property type="match status" value="1"/>
</dbReference>
<dbReference type="Gene3D" id="1.10.1740.10">
    <property type="match status" value="1"/>
</dbReference>
<accession>A0A382QGH8</accession>
<gene>
    <name evidence="6" type="ORF">METZ01_LOCUS337498</name>
</gene>
<dbReference type="GO" id="GO:0016987">
    <property type="term" value="F:sigma factor activity"/>
    <property type="evidence" value="ECO:0007669"/>
    <property type="project" value="UniProtKB-KW"/>
</dbReference>
<dbReference type="PANTHER" id="PTHR43133:SF8">
    <property type="entry name" value="RNA POLYMERASE SIGMA FACTOR HI_1459-RELATED"/>
    <property type="match status" value="1"/>
</dbReference>
<name>A0A382QGH8_9ZZZZ</name>
<keyword evidence="2" id="KW-0731">Sigma factor</keyword>
<dbReference type="GO" id="GO:0003677">
    <property type="term" value="F:DNA binding"/>
    <property type="evidence" value="ECO:0007669"/>
    <property type="project" value="UniProtKB-KW"/>
</dbReference>
<proteinExistence type="predicted"/>
<evidence type="ECO:0000259" key="5">
    <source>
        <dbReference type="Pfam" id="PF04542"/>
    </source>
</evidence>
<dbReference type="GO" id="GO:0006352">
    <property type="term" value="P:DNA-templated transcription initiation"/>
    <property type="evidence" value="ECO:0007669"/>
    <property type="project" value="InterPro"/>
</dbReference>
<dbReference type="InterPro" id="IPR013325">
    <property type="entry name" value="RNA_pol_sigma_r2"/>
</dbReference>
<sequence>VTEITQTPPHANLRVADQAGQLACFNCVIETYQTQAYNLARRMLSDWASAEDALQENFVSAYRAFNRLRGEGLAAWVLRIVSNTCRDMLQARKSRPTVSLDPVPDLITEIKGGHIHPVAVAGSRRRDVGRWVAGRPGTPLASRTRLRRLESIGHFCALATFSAIPPS</sequence>
<evidence type="ECO:0000256" key="4">
    <source>
        <dbReference type="ARBA" id="ARBA00023163"/>
    </source>
</evidence>
<keyword evidence="4" id="KW-0804">Transcription</keyword>
<evidence type="ECO:0000256" key="2">
    <source>
        <dbReference type="ARBA" id="ARBA00023082"/>
    </source>
</evidence>
<keyword evidence="3" id="KW-0238">DNA-binding</keyword>
<feature type="domain" description="RNA polymerase sigma-70 region 2" evidence="5">
    <location>
        <begin position="29"/>
        <end position="93"/>
    </location>
</feature>
<evidence type="ECO:0000256" key="3">
    <source>
        <dbReference type="ARBA" id="ARBA00023125"/>
    </source>
</evidence>
<organism evidence="6">
    <name type="scientific">marine metagenome</name>
    <dbReference type="NCBI Taxonomy" id="408172"/>
    <lineage>
        <taxon>unclassified sequences</taxon>
        <taxon>metagenomes</taxon>
        <taxon>ecological metagenomes</taxon>
    </lineage>
</organism>
<dbReference type="AlphaFoldDB" id="A0A382QGH8"/>
<dbReference type="InterPro" id="IPR039425">
    <property type="entry name" value="RNA_pol_sigma-70-like"/>
</dbReference>
<evidence type="ECO:0000313" key="6">
    <source>
        <dbReference type="EMBL" id="SVC84644.1"/>
    </source>
</evidence>
<evidence type="ECO:0000256" key="1">
    <source>
        <dbReference type="ARBA" id="ARBA00023015"/>
    </source>
</evidence>
<feature type="non-terminal residue" evidence="6">
    <location>
        <position position="1"/>
    </location>
</feature>
<dbReference type="PANTHER" id="PTHR43133">
    <property type="entry name" value="RNA POLYMERASE ECF-TYPE SIGMA FACTO"/>
    <property type="match status" value="1"/>
</dbReference>